<name>C7G8N1_9FIRM</name>
<accession>C7G8N1</accession>
<dbReference type="AlphaFoldDB" id="C7G8N1"/>
<protein>
    <submittedName>
        <fullName evidence="1">Uncharacterized protein</fullName>
    </submittedName>
</protein>
<gene>
    <name evidence="1" type="ORF">ROSINTL182_06257</name>
</gene>
<proteinExistence type="predicted"/>
<reference evidence="1 2" key="1">
    <citation type="submission" date="2009-08" db="EMBL/GenBank/DDBJ databases">
        <authorList>
            <person name="Weinstock G."/>
            <person name="Sodergren E."/>
            <person name="Clifton S."/>
            <person name="Fulton L."/>
            <person name="Fulton B."/>
            <person name="Courtney L."/>
            <person name="Fronick C."/>
            <person name="Harrison M."/>
            <person name="Strong C."/>
            <person name="Farmer C."/>
            <person name="Delahaunty K."/>
            <person name="Markovic C."/>
            <person name="Hall O."/>
            <person name="Minx P."/>
            <person name="Tomlinson C."/>
            <person name="Mitreva M."/>
            <person name="Nelson J."/>
            <person name="Hou S."/>
            <person name="Wollam A."/>
            <person name="Pepin K.H."/>
            <person name="Johnson M."/>
            <person name="Bhonagiri V."/>
            <person name="Nash W.E."/>
            <person name="Warren W."/>
            <person name="Chinwalla A."/>
            <person name="Mardis E.R."/>
            <person name="Wilson R.K."/>
        </authorList>
    </citation>
    <scope>NUCLEOTIDE SEQUENCE [LARGE SCALE GENOMIC DNA]</scope>
    <source>
        <strain evidence="1 2">L1-82</strain>
    </source>
</reference>
<evidence type="ECO:0000313" key="2">
    <source>
        <dbReference type="Proteomes" id="UP000004828"/>
    </source>
</evidence>
<organism evidence="1 2">
    <name type="scientific">Roseburia intestinalis L1-82</name>
    <dbReference type="NCBI Taxonomy" id="536231"/>
    <lineage>
        <taxon>Bacteria</taxon>
        <taxon>Bacillati</taxon>
        <taxon>Bacillota</taxon>
        <taxon>Clostridia</taxon>
        <taxon>Lachnospirales</taxon>
        <taxon>Lachnospiraceae</taxon>
        <taxon>Roseburia</taxon>
    </lineage>
</organism>
<dbReference type="Proteomes" id="UP000004828">
    <property type="component" value="Unassembled WGS sequence"/>
</dbReference>
<sequence>MFCIDYSKILYTFLKSKNADYITRQKNSGSTLPPPFFISH</sequence>
<dbReference type="HOGENOM" id="CLU_3295888_0_0_9"/>
<comment type="caution">
    <text evidence="1">The sequence shown here is derived from an EMBL/GenBank/DDBJ whole genome shotgun (WGS) entry which is preliminary data.</text>
</comment>
<dbReference type="EMBL" id="ABYJ02000055">
    <property type="protein sequence ID" value="EEV01834.1"/>
    <property type="molecule type" value="Genomic_DNA"/>
</dbReference>
<evidence type="ECO:0000313" key="1">
    <source>
        <dbReference type="EMBL" id="EEV01834.1"/>
    </source>
</evidence>